<dbReference type="EMBL" id="BSYO01000020">
    <property type="protein sequence ID" value="GMH19220.1"/>
    <property type="molecule type" value="Genomic_DNA"/>
</dbReference>
<evidence type="ECO:0000313" key="3">
    <source>
        <dbReference type="Proteomes" id="UP001279734"/>
    </source>
</evidence>
<feature type="transmembrane region" description="Helical" evidence="1">
    <location>
        <begin position="225"/>
        <end position="244"/>
    </location>
</feature>
<feature type="transmembrane region" description="Helical" evidence="1">
    <location>
        <begin position="166"/>
        <end position="183"/>
    </location>
</feature>
<protein>
    <submittedName>
        <fullName evidence="2">Uncharacterized protein</fullName>
    </submittedName>
</protein>
<keyword evidence="1" id="KW-0812">Transmembrane</keyword>
<gene>
    <name evidence="2" type="ORF">Nepgr_021061</name>
</gene>
<keyword evidence="1" id="KW-1133">Transmembrane helix</keyword>
<reference evidence="2" key="1">
    <citation type="submission" date="2023-05" db="EMBL/GenBank/DDBJ databases">
        <title>Nepenthes gracilis genome sequencing.</title>
        <authorList>
            <person name="Fukushima K."/>
        </authorList>
    </citation>
    <scope>NUCLEOTIDE SEQUENCE</scope>
    <source>
        <strain evidence="2">SING2019-196</strain>
    </source>
</reference>
<evidence type="ECO:0000256" key="1">
    <source>
        <dbReference type="SAM" id="Phobius"/>
    </source>
</evidence>
<dbReference type="Proteomes" id="UP001279734">
    <property type="component" value="Unassembled WGS sequence"/>
</dbReference>
<feature type="transmembrane region" description="Helical" evidence="1">
    <location>
        <begin position="423"/>
        <end position="446"/>
    </location>
</feature>
<keyword evidence="1" id="KW-0472">Membrane</keyword>
<keyword evidence="3" id="KW-1185">Reference proteome</keyword>
<proteinExistence type="predicted"/>
<evidence type="ECO:0000313" key="2">
    <source>
        <dbReference type="EMBL" id="GMH19220.1"/>
    </source>
</evidence>
<dbReference type="AlphaFoldDB" id="A0AAD3SWK8"/>
<comment type="caution">
    <text evidence="2">The sequence shown here is derived from an EMBL/GenBank/DDBJ whole genome shotgun (WGS) entry which is preliminary data.</text>
</comment>
<feature type="transmembrane region" description="Helical" evidence="1">
    <location>
        <begin position="308"/>
        <end position="324"/>
    </location>
</feature>
<organism evidence="2 3">
    <name type="scientific">Nepenthes gracilis</name>
    <name type="common">Slender pitcher plant</name>
    <dbReference type="NCBI Taxonomy" id="150966"/>
    <lineage>
        <taxon>Eukaryota</taxon>
        <taxon>Viridiplantae</taxon>
        <taxon>Streptophyta</taxon>
        <taxon>Embryophyta</taxon>
        <taxon>Tracheophyta</taxon>
        <taxon>Spermatophyta</taxon>
        <taxon>Magnoliopsida</taxon>
        <taxon>eudicotyledons</taxon>
        <taxon>Gunneridae</taxon>
        <taxon>Pentapetalae</taxon>
        <taxon>Caryophyllales</taxon>
        <taxon>Nepenthaceae</taxon>
        <taxon>Nepenthes</taxon>
    </lineage>
</organism>
<accession>A0AAD3SWK8</accession>
<sequence length="448" mass="48649">MLPKGHCFSIQQLLPHSEVMQLAIFSPYQQENQQQSPPSMRTAISFLMCKMEPGSLPSPGDGKNLLPIHLKAPQTQMSTKTPSKSQFGLRVGVWRELESFQECLFRAEICCWFFGLVVFFCPHGGAAVCTVSLVCGPADSMGFAGCCCCRMICCTLGGMNPLPLELVLGLAGLMIFHSLLLCLPNKAEVDNLFLLGIPVPTLSRFRFRQPTLFVDVDTSVRLARLLLCTTCLFLCPVWLTAGLVPGQRGPMPLVPAPDDFGTTGSVHYCQASVNTLTPLDDSGHLMALNGRGSTAPDDDVGGLNGDDGLQLFPLGCWAVILMVLEAQLGGCRLPCFCMFCMTAVVAASPNAFLAVANDCRLLTGCWIHFEESRCLLKKWLHGLADVAHSGLVDAFFHFSRSLLLAYRLHLSHSPGLKRCGIEFGLVLLIWISLACLMLCSAGLILCQS</sequence>
<name>A0AAD3SWK8_NEPGR</name>
<feature type="transmembrane region" description="Helical" evidence="1">
    <location>
        <begin position="112"/>
        <end position="134"/>
    </location>
</feature>